<reference evidence="1 2" key="1">
    <citation type="submission" date="2016-04" db="EMBL/GenBank/DDBJ databases">
        <title>A degradative enzymes factory behind the ericoid mycorrhizal symbiosis.</title>
        <authorList>
            <consortium name="DOE Joint Genome Institute"/>
            <person name="Martino E."/>
            <person name="Morin E."/>
            <person name="Grelet G."/>
            <person name="Kuo A."/>
            <person name="Kohler A."/>
            <person name="Daghino S."/>
            <person name="Barry K."/>
            <person name="Choi C."/>
            <person name="Cichocki N."/>
            <person name="Clum A."/>
            <person name="Copeland A."/>
            <person name="Hainaut M."/>
            <person name="Haridas S."/>
            <person name="Labutti K."/>
            <person name="Lindquist E."/>
            <person name="Lipzen A."/>
            <person name="Khouja H.-R."/>
            <person name="Murat C."/>
            <person name="Ohm R."/>
            <person name="Olson A."/>
            <person name="Spatafora J."/>
            <person name="Veneault-Fourrey C."/>
            <person name="Henrissat B."/>
            <person name="Grigoriev I."/>
            <person name="Martin F."/>
            <person name="Perotto S."/>
        </authorList>
    </citation>
    <scope>NUCLEOTIDE SEQUENCE [LARGE SCALE GENOMIC DNA]</scope>
    <source>
        <strain evidence="1 2">F</strain>
    </source>
</reference>
<dbReference type="OrthoDB" id="10526277at2759"/>
<dbReference type="AlphaFoldDB" id="A0A2J6SA08"/>
<evidence type="ECO:0000313" key="2">
    <source>
        <dbReference type="Proteomes" id="UP000235786"/>
    </source>
</evidence>
<dbReference type="Proteomes" id="UP000235786">
    <property type="component" value="Unassembled WGS sequence"/>
</dbReference>
<organism evidence="1 2">
    <name type="scientific">Hyaloscypha variabilis (strain UAMH 11265 / GT02V1 / F)</name>
    <name type="common">Meliniomyces variabilis</name>
    <dbReference type="NCBI Taxonomy" id="1149755"/>
    <lineage>
        <taxon>Eukaryota</taxon>
        <taxon>Fungi</taxon>
        <taxon>Dikarya</taxon>
        <taxon>Ascomycota</taxon>
        <taxon>Pezizomycotina</taxon>
        <taxon>Leotiomycetes</taxon>
        <taxon>Helotiales</taxon>
        <taxon>Hyaloscyphaceae</taxon>
        <taxon>Hyaloscypha</taxon>
        <taxon>Hyaloscypha variabilis</taxon>
    </lineage>
</organism>
<proteinExistence type="predicted"/>
<keyword evidence="2" id="KW-1185">Reference proteome</keyword>
<gene>
    <name evidence="1" type="ORF">L207DRAFT_628223</name>
</gene>
<evidence type="ECO:0000313" key="1">
    <source>
        <dbReference type="EMBL" id="PMD47604.1"/>
    </source>
</evidence>
<protein>
    <submittedName>
        <fullName evidence="1">Uncharacterized protein</fullName>
    </submittedName>
</protein>
<dbReference type="EMBL" id="KZ613938">
    <property type="protein sequence ID" value="PMD47604.1"/>
    <property type="molecule type" value="Genomic_DNA"/>
</dbReference>
<sequence>MDPQLAAALPTFVAKTIRDEVYADPQVSSRLAGLRAGAAGQIDALKAHFEKTNPELDAVKAAIKDAAAVVKDELKKIVRESVIVSFTAQDLEEIREEVKEEIKNEIRMGLMDELRAELRYELPGVALLHRPATTSTPPKAGRKRGRKPKGACLYHYIVHTPHHKRGVGHSYVASRARVLSGCSSSMGSLVGSIDEILFYFLGTLDILWRH</sequence>
<accession>A0A2J6SA08</accession>
<name>A0A2J6SA08_HYAVF</name>